<reference evidence="10" key="1">
    <citation type="submission" date="2022-02" db="EMBL/GenBank/DDBJ databases">
        <authorList>
            <person name="Henning P.M."/>
            <person name="McCubbin A.G."/>
            <person name="Shore J.S."/>
        </authorList>
    </citation>
    <scope>NUCLEOTIDE SEQUENCE</scope>
    <source>
        <strain evidence="10">F60SS</strain>
        <tissue evidence="10">Leaves</tissue>
    </source>
</reference>
<comment type="subcellular location">
    <subcellularLocation>
        <location evidence="1">Endomembrane system</location>
        <topology evidence="1">Multi-pass membrane protein</topology>
    </subcellularLocation>
</comment>
<comment type="similarity">
    <text evidence="2 8">Belongs to the DHHC palmitoyltransferase family.</text>
</comment>
<keyword evidence="3 8" id="KW-0808">Transferase</keyword>
<protein>
    <recommendedName>
        <fullName evidence="8">S-acyltransferase</fullName>
        <ecNumber evidence="8">2.3.1.225</ecNumber>
    </recommendedName>
    <alternativeName>
        <fullName evidence="8">Palmitoyltransferase</fullName>
    </alternativeName>
</protein>
<accession>A0A9Q0F6W1</accession>
<keyword evidence="6 8" id="KW-0472">Membrane</keyword>
<comment type="catalytic activity">
    <reaction evidence="8">
        <text>L-cysteinyl-[protein] + hexadecanoyl-CoA = S-hexadecanoyl-L-cysteinyl-[protein] + CoA</text>
        <dbReference type="Rhea" id="RHEA:36683"/>
        <dbReference type="Rhea" id="RHEA-COMP:10131"/>
        <dbReference type="Rhea" id="RHEA-COMP:11032"/>
        <dbReference type="ChEBI" id="CHEBI:29950"/>
        <dbReference type="ChEBI" id="CHEBI:57287"/>
        <dbReference type="ChEBI" id="CHEBI:57379"/>
        <dbReference type="ChEBI" id="CHEBI:74151"/>
        <dbReference type="EC" id="2.3.1.225"/>
    </reaction>
</comment>
<gene>
    <name evidence="10" type="ORF">Tsubulata_000744</name>
</gene>
<dbReference type="OrthoDB" id="4096362at2759"/>
<feature type="domain" description="Palmitoyltransferase DHHC" evidence="9">
    <location>
        <begin position="172"/>
        <end position="211"/>
    </location>
</feature>
<comment type="caution">
    <text evidence="10">The sequence shown here is derived from an EMBL/GenBank/DDBJ whole genome shotgun (WGS) entry which is preliminary data.</text>
</comment>
<keyword evidence="11" id="KW-1185">Reference proteome</keyword>
<dbReference type="EC" id="2.3.1.225" evidence="8"/>
<feature type="transmembrane region" description="Helical" evidence="8">
    <location>
        <begin position="68"/>
        <end position="91"/>
    </location>
</feature>
<dbReference type="GO" id="GO:0005783">
    <property type="term" value="C:endoplasmic reticulum"/>
    <property type="evidence" value="ECO:0007669"/>
    <property type="project" value="TreeGrafter"/>
</dbReference>
<evidence type="ECO:0000313" key="11">
    <source>
        <dbReference type="Proteomes" id="UP001141552"/>
    </source>
</evidence>
<evidence type="ECO:0000256" key="5">
    <source>
        <dbReference type="ARBA" id="ARBA00022989"/>
    </source>
</evidence>
<evidence type="ECO:0000256" key="6">
    <source>
        <dbReference type="ARBA" id="ARBA00023136"/>
    </source>
</evidence>
<evidence type="ECO:0000256" key="7">
    <source>
        <dbReference type="ARBA" id="ARBA00023315"/>
    </source>
</evidence>
<dbReference type="GO" id="GO:0019706">
    <property type="term" value="F:protein-cysteine S-palmitoyltransferase activity"/>
    <property type="evidence" value="ECO:0007669"/>
    <property type="project" value="UniProtKB-EC"/>
</dbReference>
<dbReference type="EMBL" id="JAKUCV010006750">
    <property type="protein sequence ID" value="KAJ4826068.1"/>
    <property type="molecule type" value="Genomic_DNA"/>
</dbReference>
<dbReference type="InterPro" id="IPR039859">
    <property type="entry name" value="PFA4/ZDH16/20/ERF2-like"/>
</dbReference>
<comment type="domain">
    <text evidence="8">The DHHC domain is required for palmitoyltransferase activity.</text>
</comment>
<dbReference type="PROSITE" id="PS50216">
    <property type="entry name" value="DHHC"/>
    <property type="match status" value="1"/>
</dbReference>
<dbReference type="GO" id="GO:0006612">
    <property type="term" value="P:protein targeting to membrane"/>
    <property type="evidence" value="ECO:0007669"/>
    <property type="project" value="TreeGrafter"/>
</dbReference>
<organism evidence="10 11">
    <name type="scientific">Turnera subulata</name>
    <dbReference type="NCBI Taxonomy" id="218843"/>
    <lineage>
        <taxon>Eukaryota</taxon>
        <taxon>Viridiplantae</taxon>
        <taxon>Streptophyta</taxon>
        <taxon>Embryophyta</taxon>
        <taxon>Tracheophyta</taxon>
        <taxon>Spermatophyta</taxon>
        <taxon>Magnoliopsida</taxon>
        <taxon>eudicotyledons</taxon>
        <taxon>Gunneridae</taxon>
        <taxon>Pentapetalae</taxon>
        <taxon>rosids</taxon>
        <taxon>fabids</taxon>
        <taxon>Malpighiales</taxon>
        <taxon>Passifloraceae</taxon>
        <taxon>Turnera</taxon>
    </lineage>
</organism>
<keyword evidence="4 8" id="KW-0812">Transmembrane</keyword>
<name>A0A9Q0F6W1_9ROSI</name>
<dbReference type="InterPro" id="IPR001594">
    <property type="entry name" value="Palmitoyltrfase_DHHC"/>
</dbReference>
<evidence type="ECO:0000256" key="4">
    <source>
        <dbReference type="ARBA" id="ARBA00022692"/>
    </source>
</evidence>
<sequence length="233" mass="25845">MGTGDRMYANHMAHLHQLSGCSSQHIVASSADVNSATTTRLRVYQAWRGNNVFCLGGRLIFGPDVRSLFLTVSLILIPMIFFCAFVARSLITEFRHHLGNFIVIICVVYAAYVVFLLLLTSSRDPGIVPRNSRPPEEDGSALSTGWSPIAGTGLSLPPTKDVVINGAIIKVKYCQTCMLYRPPRCSHCSICNNCVERFDHHCPWVGQCIGKVYLFKCHFCVLEIVVHQNLLSS</sequence>
<evidence type="ECO:0000259" key="9">
    <source>
        <dbReference type="Pfam" id="PF01529"/>
    </source>
</evidence>
<dbReference type="Proteomes" id="UP001141552">
    <property type="component" value="Unassembled WGS sequence"/>
</dbReference>
<dbReference type="AlphaFoldDB" id="A0A9Q0F6W1"/>
<reference evidence="10" key="2">
    <citation type="journal article" date="2023" name="Plants (Basel)">
        <title>Annotation of the Turnera subulata (Passifloraceae) Draft Genome Reveals the S-Locus Evolved after the Divergence of Turneroideae from Passifloroideae in a Stepwise Manner.</title>
        <authorList>
            <person name="Henning P.M."/>
            <person name="Roalson E.H."/>
            <person name="Mir W."/>
            <person name="McCubbin A.G."/>
            <person name="Shore J.S."/>
        </authorList>
    </citation>
    <scope>NUCLEOTIDE SEQUENCE</scope>
    <source>
        <strain evidence="10">F60SS</strain>
    </source>
</reference>
<keyword evidence="7 8" id="KW-0012">Acyltransferase</keyword>
<feature type="transmembrane region" description="Helical" evidence="8">
    <location>
        <begin position="97"/>
        <end position="120"/>
    </location>
</feature>
<evidence type="ECO:0000256" key="1">
    <source>
        <dbReference type="ARBA" id="ARBA00004127"/>
    </source>
</evidence>
<evidence type="ECO:0000256" key="8">
    <source>
        <dbReference type="RuleBase" id="RU079119"/>
    </source>
</evidence>
<proteinExistence type="inferred from homology"/>
<dbReference type="Pfam" id="PF01529">
    <property type="entry name" value="DHHC"/>
    <property type="match status" value="1"/>
</dbReference>
<keyword evidence="5 8" id="KW-1133">Transmembrane helix</keyword>
<dbReference type="GO" id="GO:0005794">
    <property type="term" value="C:Golgi apparatus"/>
    <property type="evidence" value="ECO:0007669"/>
    <property type="project" value="TreeGrafter"/>
</dbReference>
<evidence type="ECO:0000256" key="2">
    <source>
        <dbReference type="ARBA" id="ARBA00008574"/>
    </source>
</evidence>
<evidence type="ECO:0000313" key="10">
    <source>
        <dbReference type="EMBL" id="KAJ4826068.1"/>
    </source>
</evidence>
<dbReference type="PANTHER" id="PTHR22883">
    <property type="entry name" value="ZINC FINGER DHHC DOMAIN CONTAINING PROTEIN"/>
    <property type="match status" value="1"/>
</dbReference>
<dbReference type="PANTHER" id="PTHR22883:SF324">
    <property type="entry name" value="S-ACYLTRANSFERASE"/>
    <property type="match status" value="1"/>
</dbReference>
<evidence type="ECO:0000256" key="3">
    <source>
        <dbReference type="ARBA" id="ARBA00022679"/>
    </source>
</evidence>